<proteinExistence type="predicted"/>
<protein>
    <submittedName>
        <fullName evidence="1">Uncharacterized protein</fullName>
    </submittedName>
</protein>
<name>A0A8J2J3S0_9HEXA</name>
<organism evidence="1 2">
    <name type="scientific">Allacma fusca</name>
    <dbReference type="NCBI Taxonomy" id="39272"/>
    <lineage>
        <taxon>Eukaryota</taxon>
        <taxon>Metazoa</taxon>
        <taxon>Ecdysozoa</taxon>
        <taxon>Arthropoda</taxon>
        <taxon>Hexapoda</taxon>
        <taxon>Collembola</taxon>
        <taxon>Symphypleona</taxon>
        <taxon>Sminthuridae</taxon>
        <taxon>Allacma</taxon>
    </lineage>
</organism>
<keyword evidence="2" id="KW-1185">Reference proteome</keyword>
<feature type="non-terminal residue" evidence="1">
    <location>
        <position position="73"/>
    </location>
</feature>
<gene>
    <name evidence="1" type="ORF">AFUS01_LOCUS3395</name>
</gene>
<comment type="caution">
    <text evidence="1">The sequence shown here is derived from an EMBL/GenBank/DDBJ whole genome shotgun (WGS) entry which is preliminary data.</text>
</comment>
<accession>A0A8J2J3S0</accession>
<dbReference type="Proteomes" id="UP000708208">
    <property type="component" value="Unassembled WGS sequence"/>
</dbReference>
<evidence type="ECO:0000313" key="2">
    <source>
        <dbReference type="Proteomes" id="UP000708208"/>
    </source>
</evidence>
<feature type="non-terminal residue" evidence="1">
    <location>
        <position position="1"/>
    </location>
</feature>
<dbReference type="EMBL" id="CAJVCH010020391">
    <property type="protein sequence ID" value="CAG7689210.1"/>
    <property type="molecule type" value="Genomic_DNA"/>
</dbReference>
<sequence length="73" mass="8155">FSPYYDTEPKNSVKSVIWEIIDTVKDNSKAVKLSVVDIFCKADNSIAELLHEGLTSKNYELGNAIMMTLTSEV</sequence>
<reference evidence="1" key="1">
    <citation type="submission" date="2021-06" db="EMBL/GenBank/DDBJ databases">
        <authorList>
            <person name="Hodson N. C."/>
            <person name="Mongue J. A."/>
            <person name="Jaron S. K."/>
        </authorList>
    </citation>
    <scope>NUCLEOTIDE SEQUENCE</scope>
</reference>
<dbReference type="AlphaFoldDB" id="A0A8J2J3S0"/>
<evidence type="ECO:0000313" key="1">
    <source>
        <dbReference type="EMBL" id="CAG7689210.1"/>
    </source>
</evidence>